<evidence type="ECO:0000256" key="3">
    <source>
        <dbReference type="SAM" id="MobiDB-lite"/>
    </source>
</evidence>
<dbReference type="AlphaFoldDB" id="A0A543D9F3"/>
<accession>A0A543D9F3</accession>
<dbReference type="Pfam" id="PF13365">
    <property type="entry name" value="Trypsin_2"/>
    <property type="match status" value="1"/>
</dbReference>
<keyword evidence="1 6" id="KW-0645">Protease</keyword>
<dbReference type="InterPro" id="IPR009003">
    <property type="entry name" value="Peptidase_S1_PA"/>
</dbReference>
<evidence type="ECO:0000256" key="2">
    <source>
        <dbReference type="ARBA" id="ARBA00022801"/>
    </source>
</evidence>
<evidence type="ECO:0000256" key="4">
    <source>
        <dbReference type="SAM" id="Phobius"/>
    </source>
</evidence>
<evidence type="ECO:0000313" key="7">
    <source>
        <dbReference type="Proteomes" id="UP000315677"/>
    </source>
</evidence>
<keyword evidence="4" id="KW-0812">Transmembrane</keyword>
<dbReference type="SUPFAM" id="SSF50494">
    <property type="entry name" value="Trypsin-like serine proteases"/>
    <property type="match status" value="1"/>
</dbReference>
<dbReference type="GO" id="GO:0006508">
    <property type="term" value="P:proteolysis"/>
    <property type="evidence" value="ECO:0007669"/>
    <property type="project" value="UniProtKB-KW"/>
</dbReference>
<dbReference type="InterPro" id="IPR051201">
    <property type="entry name" value="Chloro_Bact_Ser_Proteases"/>
</dbReference>
<dbReference type="Gene3D" id="2.30.42.10">
    <property type="match status" value="1"/>
</dbReference>
<feature type="compositionally biased region" description="Gly residues" evidence="3">
    <location>
        <begin position="150"/>
        <end position="172"/>
    </location>
</feature>
<dbReference type="SUPFAM" id="SSF50156">
    <property type="entry name" value="PDZ domain-like"/>
    <property type="match status" value="1"/>
</dbReference>
<evidence type="ECO:0000259" key="5">
    <source>
        <dbReference type="PROSITE" id="PS50106"/>
    </source>
</evidence>
<feature type="transmembrane region" description="Helical" evidence="4">
    <location>
        <begin position="217"/>
        <end position="235"/>
    </location>
</feature>
<feature type="region of interest" description="Disordered" evidence="3">
    <location>
        <begin position="1"/>
        <end position="212"/>
    </location>
</feature>
<dbReference type="Pfam" id="PF13180">
    <property type="entry name" value="PDZ_2"/>
    <property type="match status" value="1"/>
</dbReference>
<dbReference type="InterPro" id="IPR001478">
    <property type="entry name" value="PDZ"/>
</dbReference>
<gene>
    <name evidence="6" type="ORF">FB558_6204</name>
</gene>
<feature type="compositionally biased region" description="Low complexity" evidence="3">
    <location>
        <begin position="110"/>
        <end position="130"/>
    </location>
</feature>
<keyword evidence="2" id="KW-0378">Hydrolase</keyword>
<dbReference type="SMART" id="SM00228">
    <property type="entry name" value="PDZ"/>
    <property type="match status" value="1"/>
</dbReference>
<dbReference type="PRINTS" id="PR00834">
    <property type="entry name" value="PROTEASES2C"/>
</dbReference>
<dbReference type="EMBL" id="VFPA01000004">
    <property type="protein sequence ID" value="TQM05977.1"/>
    <property type="molecule type" value="Genomic_DNA"/>
</dbReference>
<keyword evidence="4" id="KW-1133">Transmembrane helix</keyword>
<comment type="caution">
    <text evidence="6">The sequence shown here is derived from an EMBL/GenBank/DDBJ whole genome shotgun (WGS) entry which is preliminary data.</text>
</comment>
<dbReference type="Gene3D" id="2.40.10.120">
    <property type="match status" value="1"/>
</dbReference>
<dbReference type="GO" id="GO:0004252">
    <property type="term" value="F:serine-type endopeptidase activity"/>
    <property type="evidence" value="ECO:0007669"/>
    <property type="project" value="InterPro"/>
</dbReference>
<organism evidence="6 7">
    <name type="scientific">Pseudonocardia kunmingensis</name>
    <dbReference type="NCBI Taxonomy" id="630975"/>
    <lineage>
        <taxon>Bacteria</taxon>
        <taxon>Bacillati</taxon>
        <taxon>Actinomycetota</taxon>
        <taxon>Actinomycetes</taxon>
        <taxon>Pseudonocardiales</taxon>
        <taxon>Pseudonocardiaceae</taxon>
        <taxon>Pseudonocardia</taxon>
    </lineage>
</organism>
<keyword evidence="4" id="KW-0472">Membrane</keyword>
<feature type="domain" description="PDZ" evidence="5">
    <location>
        <begin position="467"/>
        <end position="551"/>
    </location>
</feature>
<dbReference type="InterPro" id="IPR001940">
    <property type="entry name" value="Peptidase_S1C"/>
</dbReference>
<dbReference type="Proteomes" id="UP000315677">
    <property type="component" value="Unassembled WGS sequence"/>
</dbReference>
<proteinExistence type="predicted"/>
<evidence type="ECO:0000256" key="1">
    <source>
        <dbReference type="ARBA" id="ARBA00022670"/>
    </source>
</evidence>
<reference evidence="6 7" key="1">
    <citation type="submission" date="2019-06" db="EMBL/GenBank/DDBJ databases">
        <title>Sequencing the genomes of 1000 actinobacteria strains.</title>
        <authorList>
            <person name="Klenk H.-P."/>
        </authorList>
    </citation>
    <scope>NUCLEOTIDE SEQUENCE [LARGE SCALE GENOMIC DNA]</scope>
    <source>
        <strain evidence="6 7">DSM 45301</strain>
    </source>
</reference>
<name>A0A543D9F3_9PSEU</name>
<dbReference type="PANTHER" id="PTHR43343">
    <property type="entry name" value="PEPTIDASE S12"/>
    <property type="match status" value="1"/>
</dbReference>
<dbReference type="RefSeq" id="WP_142059574.1">
    <property type="nucleotide sequence ID" value="NZ_VFPA01000004.1"/>
</dbReference>
<dbReference type="InterPro" id="IPR036034">
    <property type="entry name" value="PDZ_sf"/>
</dbReference>
<dbReference type="OrthoDB" id="9758917at2"/>
<feature type="compositionally biased region" description="Polar residues" evidence="3">
    <location>
        <begin position="132"/>
        <end position="144"/>
    </location>
</feature>
<dbReference type="PROSITE" id="PS50106">
    <property type="entry name" value="PDZ"/>
    <property type="match status" value="1"/>
</dbReference>
<dbReference type="PANTHER" id="PTHR43343:SF3">
    <property type="entry name" value="PROTEASE DO-LIKE 8, CHLOROPLASTIC"/>
    <property type="match status" value="1"/>
</dbReference>
<evidence type="ECO:0000313" key="6">
    <source>
        <dbReference type="EMBL" id="TQM05977.1"/>
    </source>
</evidence>
<keyword evidence="7" id="KW-1185">Reference proteome</keyword>
<sequence>MVNHPSDPDAPAGRPPEGESRADAPDPGAGEHALSPHQDAATGPQGVPQAPGHHREEEQVVPRPEAPAAGAHQLSGQGGSNGGWPSPAGPGGWPGRPAEGGAWTPGGDRPGQPWAGPAAAPGGWASAAPQHAATQHTLPQQGTPQHDGGRTGQPGTGREAGAGWYPGPGGVPSGFPPGPPGDPRWSGGQGGPGTYLLPAVRYPEPPPGTGRGPRRGLLALGLVGMLIAGLIGGVVGNTLAQNGRNGSIGALGQPLPGLDESAAPTTPVEAVAARVLPSVVQLRVDAPGSMGEGSAMVLSADGLLLTNNHVVEAAAQSGTVTAVFEDGRTAPALIVGRDPSSDVAVIRAQNVSGLVPVELGNSDSVRVGQQVVAFGAPLGLGGTVTTGIISAVDRAVNVGPETGANTPTVLNALQTDAAINPGNSGGPLVDMQGQVVGINSAIATTGEQGGSIGVGFSIPVNQARRVAEELERTGRASRAVLGVTVEDDPQQAGARIRDVVPGGAAEQAGIRAGDVVLRFGDQRISTGTDLQAAVGSRAPGEVVDVQLGDRTVQATLTAAPN</sequence>
<protein>
    <submittedName>
        <fullName evidence="6">Putative serine protease PepD</fullName>
    </submittedName>
</protein>